<dbReference type="Pfam" id="PF07714">
    <property type="entry name" value="PK_Tyr_Ser-Thr"/>
    <property type="match status" value="1"/>
</dbReference>
<evidence type="ECO:0000256" key="14">
    <source>
        <dbReference type="RuleBase" id="RU003431"/>
    </source>
</evidence>
<evidence type="ECO:0000256" key="11">
    <source>
        <dbReference type="ARBA" id="ARBA00023239"/>
    </source>
</evidence>
<dbReference type="InterPro" id="IPR001054">
    <property type="entry name" value="A/G_cyclase"/>
</dbReference>
<keyword evidence="6" id="KW-0547">Nucleotide-binding</keyword>
<dbReference type="Pfam" id="PF01094">
    <property type="entry name" value="ANF_receptor"/>
    <property type="match status" value="2"/>
</dbReference>
<accession>A0AA39IBH2</accession>
<evidence type="ECO:0000256" key="7">
    <source>
        <dbReference type="ARBA" id="ARBA00022989"/>
    </source>
</evidence>
<dbReference type="EMBL" id="JAUCMV010000002">
    <property type="protein sequence ID" value="KAK0421343.1"/>
    <property type="molecule type" value="Genomic_DNA"/>
</dbReference>
<evidence type="ECO:0000256" key="12">
    <source>
        <dbReference type="ARBA" id="ARBA00023293"/>
    </source>
</evidence>
<dbReference type="GO" id="GO:0005524">
    <property type="term" value="F:ATP binding"/>
    <property type="evidence" value="ECO:0007669"/>
    <property type="project" value="InterPro"/>
</dbReference>
<comment type="subcellular location">
    <subcellularLocation>
        <location evidence="2">Membrane</location>
        <topology evidence="2">Single-pass type I membrane protein</topology>
    </subcellularLocation>
</comment>
<dbReference type="Gene3D" id="3.30.70.1230">
    <property type="entry name" value="Nucleotide cyclase"/>
    <property type="match status" value="1"/>
</dbReference>
<dbReference type="InterPro" id="IPR018297">
    <property type="entry name" value="A/G_cyclase_CS"/>
</dbReference>
<organism evidence="18 19">
    <name type="scientific">Steinernema hermaphroditum</name>
    <dbReference type="NCBI Taxonomy" id="289476"/>
    <lineage>
        <taxon>Eukaryota</taxon>
        <taxon>Metazoa</taxon>
        <taxon>Ecdysozoa</taxon>
        <taxon>Nematoda</taxon>
        <taxon>Chromadorea</taxon>
        <taxon>Rhabditida</taxon>
        <taxon>Tylenchina</taxon>
        <taxon>Panagrolaimomorpha</taxon>
        <taxon>Strongyloidoidea</taxon>
        <taxon>Steinernematidae</taxon>
        <taxon>Steinernema</taxon>
    </lineage>
</organism>
<dbReference type="GO" id="GO:0035556">
    <property type="term" value="P:intracellular signal transduction"/>
    <property type="evidence" value="ECO:0007669"/>
    <property type="project" value="InterPro"/>
</dbReference>
<evidence type="ECO:0000259" key="16">
    <source>
        <dbReference type="PROSITE" id="PS50011"/>
    </source>
</evidence>
<dbReference type="GO" id="GO:0006935">
    <property type="term" value="P:chemotaxis"/>
    <property type="evidence" value="ECO:0007669"/>
    <property type="project" value="UniProtKB-ARBA"/>
</dbReference>
<dbReference type="CDD" id="cd06352">
    <property type="entry name" value="PBP1_NPR_GC-like"/>
    <property type="match status" value="1"/>
</dbReference>
<evidence type="ECO:0000256" key="4">
    <source>
        <dbReference type="ARBA" id="ARBA00022692"/>
    </source>
</evidence>
<keyword evidence="10" id="KW-0325">Glycoprotein</keyword>
<dbReference type="SMART" id="SM00044">
    <property type="entry name" value="CYCc"/>
    <property type="match status" value="1"/>
</dbReference>
<dbReference type="Gene3D" id="1.10.510.10">
    <property type="entry name" value="Transferase(Phosphotransferase) domain 1"/>
    <property type="match status" value="1"/>
</dbReference>
<feature type="transmembrane region" description="Helical" evidence="15">
    <location>
        <begin position="414"/>
        <end position="438"/>
    </location>
</feature>
<dbReference type="InterPro" id="IPR001245">
    <property type="entry name" value="Ser-Thr/Tyr_kinase_cat_dom"/>
</dbReference>
<dbReference type="Pfam" id="PF00211">
    <property type="entry name" value="Guanylate_cyc"/>
    <property type="match status" value="1"/>
</dbReference>
<comment type="catalytic activity">
    <reaction evidence="1 14">
        <text>GTP = 3',5'-cyclic GMP + diphosphate</text>
        <dbReference type="Rhea" id="RHEA:13665"/>
        <dbReference type="ChEBI" id="CHEBI:33019"/>
        <dbReference type="ChEBI" id="CHEBI:37565"/>
        <dbReference type="ChEBI" id="CHEBI:57746"/>
        <dbReference type="EC" id="4.6.1.2"/>
    </reaction>
</comment>
<feature type="domain" description="Protein kinase" evidence="16">
    <location>
        <begin position="484"/>
        <end position="765"/>
    </location>
</feature>
<dbReference type="InterPro" id="IPR001828">
    <property type="entry name" value="ANF_lig-bd_rcpt"/>
</dbReference>
<dbReference type="InterPro" id="IPR050401">
    <property type="entry name" value="Cyclic_nucleotide_synthase"/>
</dbReference>
<evidence type="ECO:0000259" key="17">
    <source>
        <dbReference type="PROSITE" id="PS50125"/>
    </source>
</evidence>
<dbReference type="Gene3D" id="3.40.50.2300">
    <property type="match status" value="2"/>
</dbReference>
<sequence length="947" mass="107158">MIAKDEELLLFGTLPKLSKIWPSKIVIMMFIEIRTLKVGILIPQDNAVLATQTGFMRSAGAIPIAIDTIRRNHLLDDYNFTFVVKHDECDEALSAGYAVELIRNHSVDVIVGPTCSTPAITNVIENSSISDVNMVYSHRLEDSSSVNIRKIMAASIQRARIFALCFDNDNDRRNFFLAIYDMKLDTDEYLYIMLDTRGYGFGQRATKNITDKNNYQGTIPFYIDQNDPTDGRDDDAMRAARRAIAIDFDMASSVGDLSKFNDMVIDRVFDWPFYCTDCNSSFVASTYARYLFDAMYAYAVCLNKTITDDPNDYRNGTAVADNAPGSFQGASGEVIFNRNGLREAVFVVLGMNLSDHVVRFATIKNDKDGNMTYYSDVINGNAIWSNRGGNAPLDRPVCGFDGKSCPIDVLKSPLAISGMVIGVLLIFFAFLSIIYIIWAKRKEEERLNQQWKIPFGVLVKQIPKKPASQSSRSLTSRSMSVSTKITTDTLPDSEFFDLYYLDRDPVVAAIHNIKIMLTKNDHREMRKLRNLDHSNVNKFLGLCVDTSVYMSIWKYCSRGSLQDVFMKESITMDSFFMYSLMRDILQGLNYIHKSFLEFHGNLTSDNCLVDDRWQVKLSDYGLERLRMAERLPPKKIVYMVKRGGVTPCRPTITNIADFHPTFIHLIRDCWSEDEKERPVVDQIIKMMKSIIPGSNRNLMDHMFRMLETYADSLEQEVEARTKELESEKKKSDLLLHRMMPKQIAEKLKIGTSVEPESFQSVTVFFSDVVSFTTLAGKSTPLQVVDLLNRLYTNFDHIIDSHDVYKVETIGDGYLCVSGLPHRNGDRHVKEIADMSLAFIASLQTFRIPHIPSETVQIRVGMHTGSVVAGVVGLTMPRYCLFGDTVNTASRMESNSKPNQIHMSGDAHVAIQKFSGYITEPRGDVLIKGKGVMETFWLLGRQDCPNKG</sequence>
<dbReference type="GO" id="GO:0004016">
    <property type="term" value="F:adenylate cyclase activity"/>
    <property type="evidence" value="ECO:0007669"/>
    <property type="project" value="TreeGrafter"/>
</dbReference>
<dbReference type="GO" id="GO:0007635">
    <property type="term" value="P:chemosensory behavior"/>
    <property type="evidence" value="ECO:0007669"/>
    <property type="project" value="UniProtKB-ARBA"/>
</dbReference>
<keyword evidence="11 13" id="KW-0456">Lyase</keyword>
<dbReference type="InterPro" id="IPR028082">
    <property type="entry name" value="Peripla_BP_I"/>
</dbReference>
<dbReference type="EC" id="4.6.1.2" evidence="3 14"/>
<keyword evidence="12 14" id="KW-0141">cGMP biosynthesis</keyword>
<keyword evidence="8 15" id="KW-0472">Membrane</keyword>
<evidence type="ECO:0000256" key="15">
    <source>
        <dbReference type="SAM" id="Phobius"/>
    </source>
</evidence>
<evidence type="ECO:0000256" key="13">
    <source>
        <dbReference type="RuleBase" id="RU000405"/>
    </source>
</evidence>
<gene>
    <name evidence="18" type="ORF">QR680_015188</name>
</gene>
<dbReference type="PROSITE" id="PS50011">
    <property type="entry name" value="PROTEIN_KINASE_DOM"/>
    <property type="match status" value="1"/>
</dbReference>
<dbReference type="SUPFAM" id="SSF53822">
    <property type="entry name" value="Periplasmic binding protein-like I"/>
    <property type="match status" value="1"/>
</dbReference>
<dbReference type="GO" id="GO:0004672">
    <property type="term" value="F:protein kinase activity"/>
    <property type="evidence" value="ECO:0007669"/>
    <property type="project" value="InterPro"/>
</dbReference>
<evidence type="ECO:0000256" key="3">
    <source>
        <dbReference type="ARBA" id="ARBA00012202"/>
    </source>
</evidence>
<evidence type="ECO:0000313" key="18">
    <source>
        <dbReference type="EMBL" id="KAK0421343.1"/>
    </source>
</evidence>
<evidence type="ECO:0000313" key="19">
    <source>
        <dbReference type="Proteomes" id="UP001175271"/>
    </source>
</evidence>
<proteinExistence type="inferred from homology"/>
<dbReference type="PANTHER" id="PTHR11920:SF375">
    <property type="entry name" value="RECEPTOR-TYPE GUANYLATE CYCLASE GCY-13"/>
    <property type="match status" value="1"/>
</dbReference>
<keyword evidence="5" id="KW-0732">Signal</keyword>
<protein>
    <recommendedName>
        <fullName evidence="3 14">Guanylate cyclase</fullName>
        <ecNumber evidence="3 14">4.6.1.2</ecNumber>
    </recommendedName>
</protein>
<reference evidence="18" key="1">
    <citation type="submission" date="2023-06" db="EMBL/GenBank/DDBJ databases">
        <title>Genomic analysis of the entomopathogenic nematode Steinernema hermaphroditum.</title>
        <authorList>
            <person name="Schwarz E.M."/>
            <person name="Heppert J.K."/>
            <person name="Baniya A."/>
            <person name="Schwartz H.T."/>
            <person name="Tan C.-H."/>
            <person name="Antoshechkin I."/>
            <person name="Sternberg P.W."/>
            <person name="Goodrich-Blair H."/>
            <person name="Dillman A.R."/>
        </authorList>
    </citation>
    <scope>NUCLEOTIDE SEQUENCE</scope>
    <source>
        <strain evidence="18">PS9179</strain>
        <tissue evidence="18">Whole animal</tissue>
    </source>
</reference>
<dbReference type="SUPFAM" id="SSF56112">
    <property type="entry name" value="Protein kinase-like (PK-like)"/>
    <property type="match status" value="1"/>
</dbReference>
<dbReference type="Proteomes" id="UP001175271">
    <property type="component" value="Unassembled WGS sequence"/>
</dbReference>
<feature type="domain" description="Guanylate cyclase" evidence="17">
    <location>
        <begin position="762"/>
        <end position="892"/>
    </location>
</feature>
<comment type="similarity">
    <text evidence="13">Belongs to the adenylyl cyclase class-4/guanylyl cyclase family.</text>
</comment>
<comment type="caution">
    <text evidence="18">The sequence shown here is derived from an EMBL/GenBank/DDBJ whole genome shotgun (WGS) entry which is preliminary data.</text>
</comment>
<dbReference type="GO" id="GO:0007168">
    <property type="term" value="P:receptor guanylyl cyclase signaling pathway"/>
    <property type="evidence" value="ECO:0007669"/>
    <property type="project" value="TreeGrafter"/>
</dbReference>
<dbReference type="PANTHER" id="PTHR11920">
    <property type="entry name" value="GUANYLYL CYCLASE"/>
    <property type="match status" value="1"/>
</dbReference>
<dbReference type="Gene3D" id="6.10.250.780">
    <property type="match status" value="1"/>
</dbReference>
<dbReference type="InterPro" id="IPR000719">
    <property type="entry name" value="Prot_kinase_dom"/>
</dbReference>
<dbReference type="FunFam" id="3.30.70.1230:FF:000023">
    <property type="entry name" value="Guanylate cyclase"/>
    <property type="match status" value="1"/>
</dbReference>
<evidence type="ECO:0000256" key="1">
    <source>
        <dbReference type="ARBA" id="ARBA00001436"/>
    </source>
</evidence>
<dbReference type="GO" id="GO:0004383">
    <property type="term" value="F:guanylate cyclase activity"/>
    <property type="evidence" value="ECO:0007669"/>
    <property type="project" value="UniProtKB-EC"/>
</dbReference>
<evidence type="ECO:0000256" key="10">
    <source>
        <dbReference type="ARBA" id="ARBA00023180"/>
    </source>
</evidence>
<dbReference type="GO" id="GO:0005886">
    <property type="term" value="C:plasma membrane"/>
    <property type="evidence" value="ECO:0007669"/>
    <property type="project" value="TreeGrafter"/>
</dbReference>
<dbReference type="AlphaFoldDB" id="A0AA39IBH2"/>
<keyword evidence="9" id="KW-0675">Receptor</keyword>
<dbReference type="PROSITE" id="PS50125">
    <property type="entry name" value="GUANYLATE_CYCLASE_2"/>
    <property type="match status" value="1"/>
</dbReference>
<evidence type="ECO:0000256" key="9">
    <source>
        <dbReference type="ARBA" id="ARBA00023170"/>
    </source>
</evidence>
<dbReference type="CDD" id="cd07302">
    <property type="entry name" value="CHD"/>
    <property type="match status" value="1"/>
</dbReference>
<evidence type="ECO:0000256" key="6">
    <source>
        <dbReference type="ARBA" id="ARBA00022741"/>
    </source>
</evidence>
<dbReference type="InterPro" id="IPR011009">
    <property type="entry name" value="Kinase-like_dom_sf"/>
</dbReference>
<dbReference type="SUPFAM" id="SSF55073">
    <property type="entry name" value="Nucleotide cyclase"/>
    <property type="match status" value="1"/>
</dbReference>
<evidence type="ECO:0000256" key="2">
    <source>
        <dbReference type="ARBA" id="ARBA00004479"/>
    </source>
</evidence>
<name>A0AA39IBH2_9BILA</name>
<keyword evidence="19" id="KW-1185">Reference proteome</keyword>
<dbReference type="PROSITE" id="PS00452">
    <property type="entry name" value="GUANYLATE_CYCLASE_1"/>
    <property type="match status" value="1"/>
</dbReference>
<dbReference type="GO" id="GO:0001653">
    <property type="term" value="F:peptide receptor activity"/>
    <property type="evidence" value="ECO:0007669"/>
    <property type="project" value="TreeGrafter"/>
</dbReference>
<evidence type="ECO:0000256" key="8">
    <source>
        <dbReference type="ARBA" id="ARBA00023136"/>
    </source>
</evidence>
<evidence type="ECO:0000256" key="5">
    <source>
        <dbReference type="ARBA" id="ARBA00022729"/>
    </source>
</evidence>
<keyword evidence="4 15" id="KW-0812">Transmembrane</keyword>
<dbReference type="InterPro" id="IPR029787">
    <property type="entry name" value="Nucleotide_cyclase"/>
</dbReference>
<keyword evidence="7 15" id="KW-1133">Transmembrane helix</keyword>